<evidence type="ECO:0000256" key="13">
    <source>
        <dbReference type="ARBA" id="ARBA00023157"/>
    </source>
</evidence>
<keyword evidence="9 14" id="KW-0819">tRNA processing</keyword>
<dbReference type="GO" id="GO:0002935">
    <property type="term" value="F:tRNA (adenine(37)-C2)-methyltransferase activity"/>
    <property type="evidence" value="ECO:0007669"/>
    <property type="project" value="UniProtKB-UniRule"/>
</dbReference>
<keyword evidence="4 14" id="KW-0963">Cytoplasm</keyword>
<evidence type="ECO:0000313" key="17">
    <source>
        <dbReference type="Proteomes" id="UP000580856"/>
    </source>
</evidence>
<dbReference type="InterPro" id="IPR013785">
    <property type="entry name" value="Aldolase_TIM"/>
</dbReference>
<dbReference type="SFLD" id="SFLDF00275">
    <property type="entry name" value="adenosine_C2_methyltransferase"/>
    <property type="match status" value="1"/>
</dbReference>
<evidence type="ECO:0000256" key="6">
    <source>
        <dbReference type="ARBA" id="ARBA00022603"/>
    </source>
</evidence>
<dbReference type="GO" id="GO:0019843">
    <property type="term" value="F:rRNA binding"/>
    <property type="evidence" value="ECO:0007669"/>
    <property type="project" value="UniProtKB-UniRule"/>
</dbReference>
<dbReference type="InterPro" id="IPR040072">
    <property type="entry name" value="Methyltransferase_A"/>
</dbReference>
<dbReference type="SUPFAM" id="SSF102114">
    <property type="entry name" value="Radical SAM enzymes"/>
    <property type="match status" value="1"/>
</dbReference>
<keyword evidence="13 14" id="KW-1015">Disulfide bond</keyword>
<evidence type="ECO:0000313" key="16">
    <source>
        <dbReference type="EMBL" id="NJB68099.1"/>
    </source>
</evidence>
<feature type="active site" description="S-methylcysteine intermediate" evidence="14">
    <location>
        <position position="340"/>
    </location>
</feature>
<protein>
    <recommendedName>
        <fullName evidence="14">Probable dual-specificity RNA methyltransferase RlmN</fullName>
        <ecNumber evidence="14">2.1.1.192</ecNumber>
    </recommendedName>
    <alternativeName>
        <fullName evidence="14">23S rRNA (adenine(2503)-C(2))-methyltransferase</fullName>
    </alternativeName>
    <alternativeName>
        <fullName evidence="14">23S rRNA m2A2503 methyltransferase</fullName>
    </alternativeName>
    <alternativeName>
        <fullName evidence="14">Ribosomal RNA large subunit methyltransferase N</fullName>
    </alternativeName>
    <alternativeName>
        <fullName evidence="14">tRNA (adenine(37)-C(2))-methyltransferase</fullName>
    </alternativeName>
    <alternativeName>
        <fullName evidence="14">tRNA m2A37 methyltransferase</fullName>
    </alternativeName>
</protein>
<dbReference type="SFLD" id="SFLDG01062">
    <property type="entry name" value="methyltransferase_(Class_A)"/>
    <property type="match status" value="1"/>
</dbReference>
<dbReference type="GO" id="GO:0000049">
    <property type="term" value="F:tRNA binding"/>
    <property type="evidence" value="ECO:0007669"/>
    <property type="project" value="UniProtKB-UniRule"/>
</dbReference>
<evidence type="ECO:0000256" key="9">
    <source>
        <dbReference type="ARBA" id="ARBA00022694"/>
    </source>
</evidence>
<comment type="similarity">
    <text evidence="2 14">Belongs to the radical SAM superfamily. RlmN family.</text>
</comment>
<feature type="active site" description="Proton acceptor" evidence="14">
    <location>
        <position position="93"/>
    </location>
</feature>
<reference evidence="16 17" key="1">
    <citation type="submission" date="2020-03" db="EMBL/GenBank/DDBJ databases">
        <title>Genomic Encyclopedia of Type Strains, Phase IV (KMG-IV): sequencing the most valuable type-strain genomes for metagenomic binning, comparative biology and taxonomic classification.</title>
        <authorList>
            <person name="Goeker M."/>
        </authorList>
    </citation>
    <scope>NUCLEOTIDE SEQUENCE [LARGE SCALE GENOMIC DNA]</scope>
    <source>
        <strain evidence="16 17">DSM 24233</strain>
    </source>
</reference>
<feature type="binding site" evidence="14">
    <location>
        <position position="198"/>
    </location>
    <ligand>
        <name>S-adenosyl-L-methionine</name>
        <dbReference type="ChEBI" id="CHEBI:59789"/>
    </ligand>
</feature>
<dbReference type="CDD" id="cd01335">
    <property type="entry name" value="Radical_SAM"/>
    <property type="match status" value="1"/>
</dbReference>
<accession>A0A846QTY1</accession>
<dbReference type="PIRSF" id="PIRSF006004">
    <property type="entry name" value="CHP00048"/>
    <property type="match status" value="1"/>
</dbReference>
<evidence type="ECO:0000256" key="7">
    <source>
        <dbReference type="ARBA" id="ARBA00022679"/>
    </source>
</evidence>
<feature type="binding site" evidence="14">
    <location>
        <position position="117"/>
    </location>
    <ligand>
        <name>[4Fe-4S] cluster</name>
        <dbReference type="ChEBI" id="CHEBI:49883"/>
        <note>4Fe-4S-S-AdoMet</note>
    </ligand>
</feature>
<dbReference type="RefSeq" id="WP_167941194.1">
    <property type="nucleotide sequence ID" value="NZ_JAATJA010000002.1"/>
</dbReference>
<evidence type="ECO:0000256" key="12">
    <source>
        <dbReference type="ARBA" id="ARBA00023014"/>
    </source>
</evidence>
<comment type="subcellular location">
    <subcellularLocation>
        <location evidence="1 14">Cytoplasm</location>
    </subcellularLocation>
</comment>
<dbReference type="InterPro" id="IPR004383">
    <property type="entry name" value="rRNA_lsu_MTrfase_RlmN/Cfr"/>
</dbReference>
<comment type="caution">
    <text evidence="16">The sequence shown here is derived from an EMBL/GenBank/DDBJ whole genome shotgun (WGS) entry which is preliminary data.</text>
</comment>
<dbReference type="InterPro" id="IPR007197">
    <property type="entry name" value="rSAM"/>
</dbReference>
<dbReference type="PANTHER" id="PTHR30544">
    <property type="entry name" value="23S RRNA METHYLTRANSFERASE"/>
    <property type="match status" value="1"/>
</dbReference>
<keyword evidence="6 14" id="KW-0489">Methyltransferase</keyword>
<evidence type="ECO:0000256" key="3">
    <source>
        <dbReference type="ARBA" id="ARBA00022485"/>
    </source>
</evidence>
<dbReference type="Pfam" id="PF04055">
    <property type="entry name" value="Radical_SAM"/>
    <property type="match status" value="1"/>
</dbReference>
<dbReference type="EC" id="2.1.1.192" evidence="14"/>
<dbReference type="SFLD" id="SFLDS00029">
    <property type="entry name" value="Radical_SAM"/>
    <property type="match status" value="1"/>
</dbReference>
<name>A0A846QTY1_9BACT</name>
<dbReference type="GO" id="GO:0030488">
    <property type="term" value="P:tRNA methylation"/>
    <property type="evidence" value="ECO:0007669"/>
    <property type="project" value="UniProtKB-UniRule"/>
</dbReference>
<feature type="binding site" evidence="14">
    <location>
        <begin position="220"/>
        <end position="222"/>
    </location>
    <ligand>
        <name>S-adenosyl-L-methionine</name>
        <dbReference type="ChEBI" id="CHEBI:59789"/>
    </ligand>
</feature>
<evidence type="ECO:0000256" key="14">
    <source>
        <dbReference type="HAMAP-Rule" id="MF_01849"/>
    </source>
</evidence>
<dbReference type="Pfam" id="PF21016">
    <property type="entry name" value="RlmN_N"/>
    <property type="match status" value="1"/>
</dbReference>
<feature type="domain" description="Radical SAM core" evidence="15">
    <location>
        <begin position="99"/>
        <end position="335"/>
    </location>
</feature>
<dbReference type="InterPro" id="IPR048641">
    <property type="entry name" value="RlmN_N"/>
</dbReference>
<gene>
    <name evidence="14" type="primary">rlmN</name>
    <name evidence="16" type="ORF">GGQ74_001772</name>
</gene>
<dbReference type="GO" id="GO:0046872">
    <property type="term" value="F:metal ion binding"/>
    <property type="evidence" value="ECO:0007669"/>
    <property type="project" value="UniProtKB-KW"/>
</dbReference>
<evidence type="ECO:0000256" key="8">
    <source>
        <dbReference type="ARBA" id="ARBA00022691"/>
    </source>
</evidence>
<comment type="catalytic activity">
    <reaction evidence="14">
        <text>adenosine(2503) in 23S rRNA + 2 reduced [2Fe-2S]-[ferredoxin] + 2 S-adenosyl-L-methionine = 2-methyladenosine(2503) in 23S rRNA + 5'-deoxyadenosine + L-methionine + 2 oxidized [2Fe-2S]-[ferredoxin] + S-adenosyl-L-homocysteine</text>
        <dbReference type="Rhea" id="RHEA:42916"/>
        <dbReference type="Rhea" id="RHEA-COMP:10000"/>
        <dbReference type="Rhea" id="RHEA-COMP:10001"/>
        <dbReference type="Rhea" id="RHEA-COMP:10152"/>
        <dbReference type="Rhea" id="RHEA-COMP:10282"/>
        <dbReference type="ChEBI" id="CHEBI:17319"/>
        <dbReference type="ChEBI" id="CHEBI:33737"/>
        <dbReference type="ChEBI" id="CHEBI:33738"/>
        <dbReference type="ChEBI" id="CHEBI:57844"/>
        <dbReference type="ChEBI" id="CHEBI:57856"/>
        <dbReference type="ChEBI" id="CHEBI:59789"/>
        <dbReference type="ChEBI" id="CHEBI:74411"/>
        <dbReference type="ChEBI" id="CHEBI:74497"/>
        <dbReference type="EC" id="2.1.1.192"/>
    </reaction>
</comment>
<sequence length="351" mass="38924">MDTKKNLLDLTLDDLREFIRSLGEPAYRADQVFQWLWQKGCRDFAEMTNISKAFREKLAEASFIGWPDIEKTAVSSDGTVKFLLRYADGELVETVLIPEEGHTTQCLSSQVGCPMACTFCSTGQMGLTRNMTMGEILGQVLVAREYIAAHEDDVAPLRNIVFMGMGDPLLNVTEMVRALTTMTHDKGLGFSSRRITVSSVGILKGLEVLGDCGLAQLAISLHAPTQELREQLMPKAARQLPLDQLMAVLDRYPLKPRERVTYEYILLRGVNDRPEHARQLVKLLGGRKAKVNLIAYNPSPGAPYKAPHPDDILAFEKILWAKGLTAILRKSKGQDIAAACGQLKAKHISES</sequence>
<feature type="binding site" evidence="14">
    <location>
        <position position="113"/>
    </location>
    <ligand>
        <name>[4Fe-4S] cluster</name>
        <dbReference type="ChEBI" id="CHEBI:49883"/>
        <note>4Fe-4S-S-AdoMet</note>
    </ligand>
</feature>
<dbReference type="Gene3D" id="3.20.20.70">
    <property type="entry name" value="Aldolase class I"/>
    <property type="match status" value="1"/>
</dbReference>
<keyword evidence="3 14" id="KW-0004">4Fe-4S</keyword>
<keyword evidence="10 14" id="KW-0479">Metal-binding</keyword>
<feature type="binding site" evidence="14">
    <location>
        <position position="297"/>
    </location>
    <ligand>
        <name>S-adenosyl-L-methionine</name>
        <dbReference type="ChEBI" id="CHEBI:59789"/>
    </ligand>
</feature>
<dbReference type="GO" id="GO:0005737">
    <property type="term" value="C:cytoplasm"/>
    <property type="evidence" value="ECO:0007669"/>
    <property type="project" value="UniProtKB-SubCell"/>
</dbReference>
<evidence type="ECO:0000256" key="10">
    <source>
        <dbReference type="ARBA" id="ARBA00022723"/>
    </source>
</evidence>
<evidence type="ECO:0000259" key="15">
    <source>
        <dbReference type="PROSITE" id="PS51918"/>
    </source>
</evidence>
<keyword evidence="12 14" id="KW-0411">Iron-sulfur</keyword>
<dbReference type="NCBIfam" id="TIGR00048">
    <property type="entry name" value="rRNA_mod_RlmN"/>
    <property type="match status" value="1"/>
</dbReference>
<keyword evidence="11 14" id="KW-0408">Iron</keyword>
<dbReference type="AlphaFoldDB" id="A0A846QTY1"/>
<comment type="caution">
    <text evidence="14">Lacks conserved residue(s) required for the propagation of feature annotation.</text>
</comment>
<comment type="function">
    <text evidence="14">Specifically methylates position 2 of adenine 2503 in 23S rRNA and position 2 of adenine 37 in tRNAs.</text>
</comment>
<evidence type="ECO:0000256" key="4">
    <source>
        <dbReference type="ARBA" id="ARBA00022490"/>
    </source>
</evidence>
<evidence type="ECO:0000256" key="11">
    <source>
        <dbReference type="ARBA" id="ARBA00023004"/>
    </source>
</evidence>
<dbReference type="FunFam" id="3.20.20.70:FF:000014">
    <property type="entry name" value="Probable dual-specificity RNA methyltransferase RlmN"/>
    <property type="match status" value="1"/>
</dbReference>
<keyword evidence="17" id="KW-1185">Reference proteome</keyword>
<dbReference type="InterPro" id="IPR027492">
    <property type="entry name" value="RNA_MTrfase_RlmN"/>
</dbReference>
<dbReference type="Proteomes" id="UP000580856">
    <property type="component" value="Unassembled WGS sequence"/>
</dbReference>
<dbReference type="InterPro" id="IPR058240">
    <property type="entry name" value="rSAM_sf"/>
</dbReference>
<dbReference type="EMBL" id="JAATJA010000002">
    <property type="protein sequence ID" value="NJB68099.1"/>
    <property type="molecule type" value="Genomic_DNA"/>
</dbReference>
<organism evidence="16 17">
    <name type="scientific">Desulfobaculum xiamenense</name>
    <dbReference type="NCBI Taxonomy" id="995050"/>
    <lineage>
        <taxon>Bacteria</taxon>
        <taxon>Pseudomonadati</taxon>
        <taxon>Thermodesulfobacteriota</taxon>
        <taxon>Desulfovibrionia</taxon>
        <taxon>Desulfovibrionales</taxon>
        <taxon>Desulfovibrionaceae</taxon>
        <taxon>Desulfobaculum</taxon>
    </lineage>
</organism>
<evidence type="ECO:0000256" key="5">
    <source>
        <dbReference type="ARBA" id="ARBA00022552"/>
    </source>
</evidence>
<feature type="binding site" evidence="14">
    <location>
        <position position="120"/>
    </location>
    <ligand>
        <name>[4Fe-4S] cluster</name>
        <dbReference type="ChEBI" id="CHEBI:49883"/>
        <note>4Fe-4S-S-AdoMet</note>
    </ligand>
</feature>
<dbReference type="GO" id="GO:0070040">
    <property type="term" value="F:rRNA (adenine(2503)-C2-)-methyltransferase activity"/>
    <property type="evidence" value="ECO:0007669"/>
    <property type="project" value="UniProtKB-UniRule"/>
</dbReference>
<keyword evidence="7 14" id="KW-0808">Transferase</keyword>
<keyword evidence="5 14" id="KW-0698">rRNA processing</keyword>
<evidence type="ECO:0000256" key="2">
    <source>
        <dbReference type="ARBA" id="ARBA00007544"/>
    </source>
</evidence>
<dbReference type="PANTHER" id="PTHR30544:SF5">
    <property type="entry name" value="RADICAL SAM CORE DOMAIN-CONTAINING PROTEIN"/>
    <property type="match status" value="1"/>
</dbReference>
<keyword evidence="8 14" id="KW-0949">S-adenosyl-L-methionine</keyword>
<comment type="cofactor">
    <cofactor evidence="14">
        <name>[4Fe-4S] cluster</name>
        <dbReference type="ChEBI" id="CHEBI:49883"/>
    </cofactor>
    <text evidence="14">Binds 1 [4Fe-4S] cluster. The cluster is coordinated with 3 cysteines and an exchangeable S-adenosyl-L-methionine.</text>
</comment>
<proteinExistence type="inferred from homology"/>
<evidence type="ECO:0000256" key="1">
    <source>
        <dbReference type="ARBA" id="ARBA00004496"/>
    </source>
</evidence>
<comment type="catalytic activity">
    <reaction evidence="14">
        <text>adenosine(37) in tRNA + 2 reduced [2Fe-2S]-[ferredoxin] + 2 S-adenosyl-L-methionine = 2-methyladenosine(37) in tRNA + 5'-deoxyadenosine + L-methionine + 2 oxidized [2Fe-2S]-[ferredoxin] + S-adenosyl-L-homocysteine</text>
        <dbReference type="Rhea" id="RHEA:43332"/>
        <dbReference type="Rhea" id="RHEA-COMP:10000"/>
        <dbReference type="Rhea" id="RHEA-COMP:10001"/>
        <dbReference type="Rhea" id="RHEA-COMP:10162"/>
        <dbReference type="Rhea" id="RHEA-COMP:10485"/>
        <dbReference type="ChEBI" id="CHEBI:17319"/>
        <dbReference type="ChEBI" id="CHEBI:33737"/>
        <dbReference type="ChEBI" id="CHEBI:33738"/>
        <dbReference type="ChEBI" id="CHEBI:57844"/>
        <dbReference type="ChEBI" id="CHEBI:57856"/>
        <dbReference type="ChEBI" id="CHEBI:59789"/>
        <dbReference type="ChEBI" id="CHEBI:74411"/>
        <dbReference type="ChEBI" id="CHEBI:74497"/>
        <dbReference type="EC" id="2.1.1.192"/>
    </reaction>
</comment>
<dbReference type="PROSITE" id="PS51918">
    <property type="entry name" value="RADICAL_SAM"/>
    <property type="match status" value="1"/>
</dbReference>
<dbReference type="GO" id="GO:0070475">
    <property type="term" value="P:rRNA base methylation"/>
    <property type="evidence" value="ECO:0007669"/>
    <property type="project" value="UniProtKB-UniRule"/>
</dbReference>
<dbReference type="GO" id="GO:0051539">
    <property type="term" value="F:4 iron, 4 sulfur cluster binding"/>
    <property type="evidence" value="ECO:0007669"/>
    <property type="project" value="UniProtKB-UniRule"/>
</dbReference>
<dbReference type="Gene3D" id="1.10.150.530">
    <property type="match status" value="1"/>
</dbReference>
<dbReference type="HAMAP" id="MF_01849">
    <property type="entry name" value="RNA_methyltr_RlmN"/>
    <property type="match status" value="1"/>
</dbReference>
<comment type="miscellaneous">
    <text evidence="14">Reaction proceeds by a ping-pong mechanism involving intermediate methylation of a conserved cysteine residue.</text>
</comment>
<dbReference type="FunFam" id="1.10.150.530:FF:000003">
    <property type="entry name" value="Dual-specificity RNA methyltransferase RlmN"/>
    <property type="match status" value="1"/>
</dbReference>